<sequence length="726" mass="74408">MRTFFAATFVLLALTGSGLGLSVSNDATCGGNTGNTCLGSVFGNCCSQYGYCGSTTDHCSGGCQAGFGSCSSGGGGGGSQPAPVLKASSDGTCGGSTGSTCAGTPFGTCCSQYGYCGSTDAHCTGGCQSGFGSCSSGGGGSQPPPPALNTSPDGTCGGNTGSTCAGSVFGNCCSSSGWCGNGDAYCGQGCQAGFGNCGSSQPSGTATGSQPSGTATGQPSGTSIPTGSTDRLTHSTSTPTPTSTPTSQLAACLSAANVPAIFPGSSDYNTLAKPYNVRLPFKPAVIVLATTVQHVQNAVKCASNAMIKVQARSGGHSYAAFGLGGQDGSMMVDLQGMQSISIDSKNVAKVGGGVRLGNLANTLYNQGKRAVSHGTCPGVGIGGHFTHGGFGYSSRAWGLALDHITQLEVVTADGKVVMASATQNTDLFYAMRGAGESFGIVTTFYLRTEAAPTAVVNWSFGFANQFDTPSVGAKTMLRIQSFARNASVIDRKIGMGVYMDGETFSFSGTYFGSLSDFNTKIKPELLRGMPTPASQSIKSVGWIESLTMLAGKSTIVESTQTGSYDEHDNFLAKSLVVPESSPITSEAMNSYFQTIKDKSAAAGSSWFSIFNLYGGPDSQINSVSAASSSYSDRTSLWVIQNYGFTSLDTSPFPLNTVQTYLSALNSALQLRSTAGFGAYLNYVDPTLSATQAHDLYYGKTTYAKLQSIKRVMDPNQLFWNPQAITV</sequence>
<dbReference type="PROSITE" id="PS50941">
    <property type="entry name" value="CHIT_BIND_I_2"/>
    <property type="match status" value="3"/>
</dbReference>
<evidence type="ECO:0000256" key="2">
    <source>
        <dbReference type="ARBA" id="ARBA00022630"/>
    </source>
</evidence>
<dbReference type="InterPro" id="IPR001002">
    <property type="entry name" value="Chitin-bd_1"/>
</dbReference>
<keyword evidence="12" id="KW-1185">Reference proteome</keyword>
<evidence type="ECO:0000256" key="1">
    <source>
        <dbReference type="ARBA" id="ARBA00005466"/>
    </source>
</evidence>
<evidence type="ECO:0000256" key="3">
    <source>
        <dbReference type="ARBA" id="ARBA00022669"/>
    </source>
</evidence>
<dbReference type="InterPro" id="IPR036318">
    <property type="entry name" value="FAD-bd_PCMH-like_sf"/>
</dbReference>
<accession>A0ABQ8NM13</accession>
<dbReference type="Pfam" id="PF08031">
    <property type="entry name" value="BBE"/>
    <property type="match status" value="1"/>
</dbReference>
<feature type="compositionally biased region" description="Low complexity" evidence="7">
    <location>
        <begin position="235"/>
        <end position="246"/>
    </location>
</feature>
<dbReference type="InterPro" id="IPR036861">
    <property type="entry name" value="Endochitinase-like_sf"/>
</dbReference>
<evidence type="ECO:0000313" key="12">
    <source>
        <dbReference type="Proteomes" id="UP001059893"/>
    </source>
</evidence>
<feature type="disulfide bond" evidence="6">
    <location>
        <begin position="109"/>
        <end position="123"/>
    </location>
</feature>
<keyword evidence="6" id="KW-1015">Disulfide bond</keyword>
<evidence type="ECO:0000256" key="7">
    <source>
        <dbReference type="SAM" id="MobiDB-lite"/>
    </source>
</evidence>
<feature type="compositionally biased region" description="Polar residues" evidence="7">
    <location>
        <begin position="201"/>
        <end position="230"/>
    </location>
</feature>
<dbReference type="Pfam" id="PF01565">
    <property type="entry name" value="FAD_binding_4"/>
    <property type="match status" value="1"/>
</dbReference>
<evidence type="ECO:0000313" key="11">
    <source>
        <dbReference type="EMBL" id="KAI6299204.1"/>
    </source>
</evidence>
<dbReference type="Gene3D" id="3.30.60.10">
    <property type="entry name" value="Endochitinase-like"/>
    <property type="match status" value="3"/>
</dbReference>
<keyword evidence="3 6" id="KW-0147">Chitin-binding</keyword>
<gene>
    <name evidence="11" type="ORF">MCOR33_004851</name>
</gene>
<evidence type="ECO:0000259" key="9">
    <source>
        <dbReference type="PROSITE" id="PS50941"/>
    </source>
</evidence>
<feature type="chain" id="PRO_5045907014" evidence="8">
    <location>
        <begin position="21"/>
        <end position="726"/>
    </location>
</feature>
<dbReference type="InterPro" id="IPR012951">
    <property type="entry name" value="BBE"/>
</dbReference>
<keyword evidence="4" id="KW-0274">FAD</keyword>
<protein>
    <submittedName>
        <fullName evidence="11">Uncharacterized protein</fullName>
    </submittedName>
</protein>
<dbReference type="PANTHER" id="PTHR42973:SF15">
    <property type="entry name" value="FAD-BINDING PCMH-TYPE DOMAIN-CONTAINING PROTEIN"/>
    <property type="match status" value="1"/>
</dbReference>
<feature type="domain" description="Chitin-binding type-1" evidence="9">
    <location>
        <begin position="26"/>
        <end position="72"/>
    </location>
</feature>
<dbReference type="Gene3D" id="3.40.462.20">
    <property type="match status" value="1"/>
</dbReference>
<feature type="signal peptide" evidence="8">
    <location>
        <begin position="1"/>
        <end position="20"/>
    </location>
</feature>
<dbReference type="EMBL" id="JABSND010000074">
    <property type="protein sequence ID" value="KAI6299204.1"/>
    <property type="molecule type" value="Genomic_DNA"/>
</dbReference>
<proteinExistence type="inferred from homology"/>
<evidence type="ECO:0000256" key="5">
    <source>
        <dbReference type="ARBA" id="ARBA00023002"/>
    </source>
</evidence>
<evidence type="ECO:0000259" key="10">
    <source>
        <dbReference type="PROSITE" id="PS51387"/>
    </source>
</evidence>
<reference evidence="11" key="1">
    <citation type="submission" date="2021-01" db="EMBL/GenBank/DDBJ databases">
        <title>Deciphering the adaptive evolutionary patterns associated with biogeogrpahic diversity in the finger millet blast pathogen Magnaporthe oryzae in Eastern Africa.</title>
        <authorList>
            <person name="Onyema G."/>
            <person name="Shittu T.A."/>
            <person name="Dodsworth S."/>
            <person name="Devilliers S."/>
            <person name="Muthumeenakshi S."/>
            <person name="Sreenivasaprasad S."/>
        </authorList>
    </citation>
    <scope>NUCLEOTIDE SEQUENCE</scope>
    <source>
        <strain evidence="11">D15/s37</strain>
    </source>
</reference>
<evidence type="ECO:0000256" key="6">
    <source>
        <dbReference type="PROSITE-ProRule" id="PRU00261"/>
    </source>
</evidence>
<feature type="domain" description="Chitin-binding type-1" evidence="9">
    <location>
        <begin position="90"/>
        <end position="136"/>
    </location>
</feature>
<feature type="domain" description="FAD-binding PCMH-type" evidence="10">
    <location>
        <begin position="279"/>
        <end position="451"/>
    </location>
</feature>
<dbReference type="SUPFAM" id="SSF57016">
    <property type="entry name" value="Plant lectins/antimicrobial peptides"/>
    <property type="match status" value="3"/>
</dbReference>
<dbReference type="CDD" id="cd11618">
    <property type="entry name" value="ChtBD1_1"/>
    <property type="match status" value="3"/>
</dbReference>
<dbReference type="InterPro" id="IPR016169">
    <property type="entry name" value="FAD-bd_PCMH_sub2"/>
</dbReference>
<organism evidence="11 12">
    <name type="scientific">Pyricularia grisea</name>
    <name type="common">Crabgrass-specific blast fungus</name>
    <name type="synonym">Magnaporthe grisea</name>
    <dbReference type="NCBI Taxonomy" id="148305"/>
    <lineage>
        <taxon>Eukaryota</taxon>
        <taxon>Fungi</taxon>
        <taxon>Dikarya</taxon>
        <taxon>Ascomycota</taxon>
        <taxon>Pezizomycotina</taxon>
        <taxon>Sordariomycetes</taxon>
        <taxon>Sordariomycetidae</taxon>
        <taxon>Magnaporthales</taxon>
        <taxon>Pyriculariaceae</taxon>
        <taxon>Pyricularia</taxon>
    </lineage>
</organism>
<feature type="disulfide bond" evidence="6">
    <location>
        <begin position="45"/>
        <end position="59"/>
    </location>
</feature>
<evidence type="ECO:0000256" key="8">
    <source>
        <dbReference type="SAM" id="SignalP"/>
    </source>
</evidence>
<feature type="domain" description="Chitin-binding type-1" evidence="9">
    <location>
        <begin position="153"/>
        <end position="199"/>
    </location>
</feature>
<dbReference type="PANTHER" id="PTHR42973">
    <property type="entry name" value="BINDING OXIDOREDUCTASE, PUTATIVE (AFU_ORTHOLOGUE AFUA_1G17690)-RELATED"/>
    <property type="match status" value="1"/>
</dbReference>
<keyword evidence="8" id="KW-0732">Signal</keyword>
<dbReference type="InterPro" id="IPR006094">
    <property type="entry name" value="Oxid_FAD_bind_N"/>
</dbReference>
<dbReference type="Gene3D" id="3.30.465.10">
    <property type="match status" value="1"/>
</dbReference>
<dbReference type="InterPro" id="IPR050416">
    <property type="entry name" value="FAD-linked_Oxidoreductase"/>
</dbReference>
<feature type="disulfide bond" evidence="6">
    <location>
        <begin position="172"/>
        <end position="186"/>
    </location>
</feature>
<dbReference type="Proteomes" id="UP001059893">
    <property type="component" value="Unassembled WGS sequence"/>
</dbReference>
<name>A0ABQ8NM13_PYRGI</name>
<dbReference type="InterPro" id="IPR016166">
    <property type="entry name" value="FAD-bd_PCMH"/>
</dbReference>
<keyword evidence="5" id="KW-0560">Oxidoreductase</keyword>
<evidence type="ECO:0000256" key="4">
    <source>
        <dbReference type="ARBA" id="ARBA00022827"/>
    </source>
</evidence>
<comment type="similarity">
    <text evidence="1">Belongs to the oxygen-dependent FAD-linked oxidoreductase family.</text>
</comment>
<feature type="region of interest" description="Disordered" evidence="7">
    <location>
        <begin position="201"/>
        <end position="246"/>
    </location>
</feature>
<keyword evidence="2" id="KW-0285">Flavoprotein</keyword>
<dbReference type="PROSITE" id="PS51387">
    <property type="entry name" value="FAD_PCMH"/>
    <property type="match status" value="1"/>
</dbReference>
<comment type="caution">
    <text evidence="11">The sequence shown here is derived from an EMBL/GenBank/DDBJ whole genome shotgun (WGS) entry which is preliminary data.</text>
</comment>
<dbReference type="SMART" id="SM00270">
    <property type="entry name" value="ChtBD1"/>
    <property type="match status" value="3"/>
</dbReference>
<comment type="caution">
    <text evidence="6">Lacks conserved residue(s) required for the propagation of feature annotation.</text>
</comment>
<dbReference type="SUPFAM" id="SSF56176">
    <property type="entry name" value="FAD-binding/transporter-associated domain-like"/>
    <property type="match status" value="1"/>
</dbReference>